<evidence type="ECO:0000313" key="2">
    <source>
        <dbReference type="EMBL" id="CAI9089817.1"/>
    </source>
</evidence>
<dbReference type="Proteomes" id="UP001161247">
    <property type="component" value="Chromosome 1"/>
</dbReference>
<dbReference type="PANTHER" id="PTHR31286">
    <property type="entry name" value="GLYCINE-RICH CELL WALL STRUCTURAL PROTEIN 1.8-LIKE"/>
    <property type="match status" value="1"/>
</dbReference>
<dbReference type="Pfam" id="PF14111">
    <property type="entry name" value="DUF4283"/>
    <property type="match status" value="1"/>
</dbReference>
<dbReference type="PANTHER" id="PTHR31286:SF180">
    <property type="entry name" value="OS10G0362600 PROTEIN"/>
    <property type="match status" value="1"/>
</dbReference>
<keyword evidence="3" id="KW-1185">Reference proteome</keyword>
<feature type="domain" description="DUF4283" evidence="1">
    <location>
        <begin position="16"/>
        <end position="66"/>
    </location>
</feature>
<organism evidence="2 3">
    <name type="scientific">Oldenlandia corymbosa var. corymbosa</name>
    <dbReference type="NCBI Taxonomy" id="529605"/>
    <lineage>
        <taxon>Eukaryota</taxon>
        <taxon>Viridiplantae</taxon>
        <taxon>Streptophyta</taxon>
        <taxon>Embryophyta</taxon>
        <taxon>Tracheophyta</taxon>
        <taxon>Spermatophyta</taxon>
        <taxon>Magnoliopsida</taxon>
        <taxon>eudicotyledons</taxon>
        <taxon>Gunneridae</taxon>
        <taxon>Pentapetalae</taxon>
        <taxon>asterids</taxon>
        <taxon>lamiids</taxon>
        <taxon>Gentianales</taxon>
        <taxon>Rubiaceae</taxon>
        <taxon>Rubioideae</taxon>
        <taxon>Spermacoceae</taxon>
        <taxon>Hedyotis-Oldenlandia complex</taxon>
        <taxon>Oldenlandia</taxon>
    </lineage>
</organism>
<proteinExistence type="predicted"/>
<evidence type="ECO:0000259" key="1">
    <source>
        <dbReference type="Pfam" id="PF14111"/>
    </source>
</evidence>
<evidence type="ECO:0000313" key="3">
    <source>
        <dbReference type="Proteomes" id="UP001161247"/>
    </source>
</evidence>
<dbReference type="EMBL" id="OX459118">
    <property type="protein sequence ID" value="CAI9089817.1"/>
    <property type="molecule type" value="Genomic_DNA"/>
</dbReference>
<name>A0AAV1C4V5_OLDCO</name>
<accession>A0AAV1C4V5</accession>
<dbReference type="InterPro" id="IPR025558">
    <property type="entry name" value="DUF4283"/>
</dbReference>
<dbReference type="AlphaFoldDB" id="A0AAV1C4V5"/>
<protein>
    <submittedName>
        <fullName evidence="2">OLC1v1024457C1</fullName>
    </submittedName>
</protein>
<reference evidence="2" key="1">
    <citation type="submission" date="2023-03" db="EMBL/GenBank/DDBJ databases">
        <authorList>
            <person name="Julca I."/>
        </authorList>
    </citation>
    <scope>NUCLEOTIDE SEQUENCE</scope>
</reference>
<sequence length="262" mass="29620">MEAIHAEFKKIAFIGAYTLGLMNPRHVLIRFEMEEDYKKCWIRTFWNIGGFSMRMLKWMPGFRFEEDPPVVPIWVALYDLPIEFMHPEVIYSMATALGQPLKVDTPTLNITRPLVARFCVEVDLTKDLPKSVKKKEIKIKSAKPKWTLKGDPKSRLEAQIVSLNPLVVKGVEKEATMVTEIVESQPSPVRTEAVCVHAPPLVQSGNRFSILHAAEDDDVEEEMVNVHSDVHTQSQEEQDDIGTTLIDAAKYVFGSTTGSHSI</sequence>
<gene>
    <name evidence="2" type="ORF">OLC1_LOCUS2090</name>
</gene>
<dbReference type="InterPro" id="IPR040256">
    <property type="entry name" value="At4g02000-like"/>
</dbReference>